<keyword evidence="2" id="KW-0614">Plasmid</keyword>
<evidence type="ECO:0000313" key="2">
    <source>
        <dbReference type="EMBL" id="ABM97134.1"/>
    </source>
</evidence>
<geneLocation type="plasmid" evidence="2 3">
    <name>RPME01</name>
</geneLocation>
<dbReference type="EMBL" id="CP000556">
    <property type="protein sequence ID" value="ABM97134.1"/>
    <property type="molecule type" value="Genomic_DNA"/>
</dbReference>
<keyword evidence="1" id="KW-0812">Transmembrane</keyword>
<dbReference type="RefSeq" id="WP_011831722.1">
    <property type="nucleotide sequence ID" value="NC_008826.1"/>
</dbReference>
<keyword evidence="1" id="KW-1133">Transmembrane helix</keyword>
<organism evidence="2 3">
    <name type="scientific">Methylibium petroleiphilum (strain ATCC BAA-1232 / LMG 22953 / PM1)</name>
    <dbReference type="NCBI Taxonomy" id="420662"/>
    <lineage>
        <taxon>Bacteria</taxon>
        <taxon>Pseudomonadati</taxon>
        <taxon>Pseudomonadota</taxon>
        <taxon>Betaproteobacteria</taxon>
        <taxon>Burkholderiales</taxon>
        <taxon>Sphaerotilaceae</taxon>
        <taxon>Methylibium</taxon>
    </lineage>
</organism>
<feature type="transmembrane region" description="Helical" evidence="1">
    <location>
        <begin position="6"/>
        <end position="26"/>
    </location>
</feature>
<protein>
    <recommendedName>
        <fullName evidence="4">Transmembrane protein</fullName>
    </recommendedName>
</protein>
<feature type="transmembrane region" description="Helical" evidence="1">
    <location>
        <begin position="66"/>
        <end position="85"/>
    </location>
</feature>
<feature type="transmembrane region" description="Helical" evidence="1">
    <location>
        <begin position="121"/>
        <end position="141"/>
    </location>
</feature>
<keyword evidence="1" id="KW-0472">Membrane</keyword>
<dbReference type="AlphaFoldDB" id="A2SNJ5"/>
<evidence type="ECO:0000256" key="1">
    <source>
        <dbReference type="SAM" id="Phobius"/>
    </source>
</evidence>
<dbReference type="KEGG" id="mpt:Mpe_B0359"/>
<dbReference type="HOGENOM" id="CLU_1747513_0_0_4"/>
<gene>
    <name evidence="2" type="ordered locus">Mpe_B0359</name>
</gene>
<dbReference type="Proteomes" id="UP000000366">
    <property type="component" value="Plasmid RPME01"/>
</dbReference>
<proteinExistence type="predicted"/>
<sequence>MLARLRYAGALAGGVAVLSFATALFLRPGRLLPPGVRLGSGGFIALVTAAVMAGMLRNVALGGRPAVGELAGWAIVTPLLIYLSGSRHLGAVCLFMAASIGVDLAAVAAHLVAGVDTVRHSVWFGGWQIAATAVAAMQLAAQQKDDPRS</sequence>
<evidence type="ECO:0000313" key="3">
    <source>
        <dbReference type="Proteomes" id="UP000000366"/>
    </source>
</evidence>
<name>A2SNJ5_METPP</name>
<evidence type="ECO:0008006" key="4">
    <source>
        <dbReference type="Google" id="ProtNLM"/>
    </source>
</evidence>
<feature type="transmembrane region" description="Helical" evidence="1">
    <location>
        <begin position="92"/>
        <end position="115"/>
    </location>
</feature>
<keyword evidence="3" id="KW-1185">Reference proteome</keyword>
<feature type="transmembrane region" description="Helical" evidence="1">
    <location>
        <begin position="38"/>
        <end position="60"/>
    </location>
</feature>
<reference evidence="2 3" key="1">
    <citation type="journal article" date="2007" name="J. Bacteriol.">
        <title>Whole-genome analysis of the methyl tert-butyl ether-degrading beta-proteobacterium Methylibium petroleiphilum PM1.</title>
        <authorList>
            <person name="Kane S.R."/>
            <person name="Chakicherla A.Y."/>
            <person name="Chain P.S.G."/>
            <person name="Schmidt R."/>
            <person name="Shin M.W."/>
            <person name="Legler T.C."/>
            <person name="Scow K.M."/>
            <person name="Larimer F.W."/>
            <person name="Lucas S.M."/>
            <person name="Richardson P.M."/>
            <person name="Hristova K.R."/>
        </authorList>
    </citation>
    <scope>NUCLEOTIDE SEQUENCE [LARGE SCALE GENOMIC DNA]</scope>
    <source>
        <strain evidence="3">ATCC BAA-1232 / LMG 22953 / PM1</strain>
        <plasmid evidence="2 3">RPME01</plasmid>
    </source>
</reference>
<accession>A2SNJ5</accession>